<sequence>MQVKNISKRLRKVAGFVPQDAKILDVGSDHAYLPIYLIQQGRISSAIAGEVVEGPYQSAVTNVADNHMSDKISVRLANGLVAFDKKDQIDVIIIAGMGGRLIADILDNGSAKLASVKRLILQPNNREDELRRWLCGHDFQITEEAIVEENGKFYEIMIAEQGHQVLNAEQERFGPYLMREQSAVFLDKWQREVDKLEKALAKIPEKNLTERSAMSQRIKQIKEVLHAGK</sequence>
<accession>A0A412PPJ6</accession>
<dbReference type="Pfam" id="PF04816">
    <property type="entry name" value="TrmK"/>
    <property type="match status" value="1"/>
</dbReference>
<proteinExistence type="predicted"/>
<dbReference type="Gene3D" id="3.40.50.150">
    <property type="entry name" value="Vaccinia Virus protein VP39"/>
    <property type="match status" value="1"/>
</dbReference>
<dbReference type="RefSeq" id="WP_070811249.1">
    <property type="nucleotide sequence ID" value="NZ_CP118029.1"/>
</dbReference>
<dbReference type="PIRSF" id="PIRSF018637">
    <property type="entry name" value="TrmK"/>
    <property type="match status" value="1"/>
</dbReference>
<dbReference type="SUPFAM" id="SSF53335">
    <property type="entry name" value="S-adenosyl-L-methionine-dependent methyltransferases"/>
    <property type="match status" value="1"/>
</dbReference>
<protein>
    <submittedName>
        <fullName evidence="1">tRNA (Adenine-N(1))-methyltransferase</fullName>
    </submittedName>
</protein>
<dbReference type="GO" id="GO:0160105">
    <property type="term" value="F:tRNA (adenine(22)-N1)-methyltransferase activity"/>
    <property type="evidence" value="ECO:0007669"/>
    <property type="project" value="InterPro"/>
</dbReference>
<dbReference type="Proteomes" id="UP000284046">
    <property type="component" value="Unassembled WGS sequence"/>
</dbReference>
<dbReference type="EMBL" id="QRWZ01000002">
    <property type="protein sequence ID" value="RGT61997.1"/>
    <property type="molecule type" value="Genomic_DNA"/>
</dbReference>
<dbReference type="Gene3D" id="1.10.287.1890">
    <property type="match status" value="1"/>
</dbReference>
<dbReference type="GO" id="GO:0032259">
    <property type="term" value="P:methylation"/>
    <property type="evidence" value="ECO:0007669"/>
    <property type="project" value="UniProtKB-KW"/>
</dbReference>
<dbReference type="InterPro" id="IPR029063">
    <property type="entry name" value="SAM-dependent_MTases_sf"/>
</dbReference>
<dbReference type="PANTHER" id="PTHR38451:SF1">
    <property type="entry name" value="TRNA (ADENINE(22)-N(1))-METHYLTRANSFERASE"/>
    <property type="match status" value="1"/>
</dbReference>
<gene>
    <name evidence="1" type="ORF">DWX18_02430</name>
</gene>
<dbReference type="PANTHER" id="PTHR38451">
    <property type="entry name" value="TRNA (ADENINE(22)-N(1))-METHYLTRANSFERASE"/>
    <property type="match status" value="1"/>
</dbReference>
<evidence type="ECO:0000313" key="1">
    <source>
        <dbReference type="EMBL" id="RGT61997.1"/>
    </source>
</evidence>
<organism evidence="1 2">
    <name type="scientific">Streptococcus anginosus</name>
    <dbReference type="NCBI Taxonomy" id="1328"/>
    <lineage>
        <taxon>Bacteria</taxon>
        <taxon>Bacillati</taxon>
        <taxon>Bacillota</taxon>
        <taxon>Bacilli</taxon>
        <taxon>Lactobacillales</taxon>
        <taxon>Streptococcaceae</taxon>
        <taxon>Streptococcus</taxon>
        <taxon>Streptococcus anginosus group</taxon>
    </lineage>
</organism>
<dbReference type="AlphaFoldDB" id="A0A412PPJ6"/>
<dbReference type="InterPro" id="IPR006901">
    <property type="entry name" value="TrmK"/>
</dbReference>
<name>A0A412PPJ6_STRAP</name>
<evidence type="ECO:0000313" key="2">
    <source>
        <dbReference type="Proteomes" id="UP000284046"/>
    </source>
</evidence>
<reference evidence="1 2" key="1">
    <citation type="submission" date="2018-08" db="EMBL/GenBank/DDBJ databases">
        <title>A genome reference for cultivated species of the human gut microbiota.</title>
        <authorList>
            <person name="Zou Y."/>
            <person name="Xue W."/>
            <person name="Luo G."/>
        </authorList>
    </citation>
    <scope>NUCLEOTIDE SEQUENCE [LARGE SCALE GENOMIC DNA]</scope>
    <source>
        <strain evidence="1 2">AF18-38</strain>
    </source>
</reference>
<keyword evidence="1" id="KW-0489">Methyltransferase</keyword>
<comment type="caution">
    <text evidence="1">The sequence shown here is derived from an EMBL/GenBank/DDBJ whole genome shotgun (WGS) entry which is preliminary data.</text>
</comment>
<keyword evidence="1" id="KW-0808">Transferase</keyword>